<dbReference type="EMBL" id="DQ322650">
    <property type="protein sequence ID" value="ABC67385.1"/>
    <property type="molecule type" value="Genomic_DNA"/>
</dbReference>
<evidence type="ECO:0000256" key="1">
    <source>
        <dbReference type="SAM" id="Phobius"/>
    </source>
</evidence>
<sequence length="140" mass="14434">MQCLPCRMTGVKNLREPLDALVRESVQSSLYEVPYKTRTTGERHMEAKANAALLGLFAVCGLIMAALTGFFALDHGATATAALTLAGVIYTATVATFAKVVGRSGTAVVLQTVLLVAGALVAVLGAALLHPAGVRLKPAA</sequence>
<keyword evidence="1" id="KW-0812">Transmembrane</keyword>
<gene>
    <name evidence="2" type="ORF">pRL2.22</name>
</gene>
<keyword evidence="2" id="KW-0614">Plasmid</keyword>
<accession>Q2LET0</accession>
<protein>
    <submittedName>
        <fullName evidence="2">PRL2-22</fullName>
    </submittedName>
</protein>
<dbReference type="AlphaFoldDB" id="Q2LET0"/>
<feature type="transmembrane region" description="Helical" evidence="1">
    <location>
        <begin position="79"/>
        <end position="101"/>
    </location>
</feature>
<feature type="transmembrane region" description="Helical" evidence="1">
    <location>
        <begin position="51"/>
        <end position="73"/>
    </location>
</feature>
<geneLocation type="plasmid" evidence="2">
    <name>pRL2</name>
</geneLocation>
<organism evidence="2">
    <name type="scientific">Streptomyces sp. 44414</name>
    <dbReference type="NCBI Taxonomy" id="364103"/>
    <lineage>
        <taxon>Bacteria</taxon>
        <taxon>Bacillati</taxon>
        <taxon>Actinomycetota</taxon>
        <taxon>Actinomycetes</taxon>
        <taxon>Kitasatosporales</taxon>
        <taxon>Streptomycetaceae</taxon>
        <taxon>Streptomyces</taxon>
    </lineage>
</organism>
<name>Q2LET0_9ACTN</name>
<evidence type="ECO:0000313" key="2">
    <source>
        <dbReference type="EMBL" id="ABC67385.1"/>
    </source>
</evidence>
<proteinExistence type="predicted"/>
<reference evidence="2" key="1">
    <citation type="journal article" date="2006" name="Appl. Environ. Microbiol.">
        <title>Diversity of telomere palindromic sequences and replication genes among Streptomyces linear plasmids.</title>
        <authorList>
            <person name="Zhang R."/>
            <person name="Yang Y."/>
            <person name="Fang P."/>
            <person name="Jiang C."/>
            <person name="Xu L."/>
            <person name="Zhu Y."/>
            <person name="Shen M."/>
            <person name="Xia H."/>
            <person name="Zhao J."/>
            <person name="Chen T."/>
            <person name="Qin Z."/>
        </authorList>
    </citation>
    <scope>NUCLEOTIDE SEQUENCE</scope>
    <source>
        <strain evidence="2">44414</strain>
        <plasmid evidence="2">pRL2</plasmid>
    </source>
</reference>
<keyword evidence="1" id="KW-0472">Membrane</keyword>
<feature type="transmembrane region" description="Helical" evidence="1">
    <location>
        <begin position="108"/>
        <end position="129"/>
    </location>
</feature>
<keyword evidence="1" id="KW-1133">Transmembrane helix</keyword>